<organism evidence="3">
    <name type="scientific">Octactis speculum</name>
    <dbReference type="NCBI Taxonomy" id="3111310"/>
    <lineage>
        <taxon>Eukaryota</taxon>
        <taxon>Sar</taxon>
        <taxon>Stramenopiles</taxon>
        <taxon>Ochrophyta</taxon>
        <taxon>Dictyochophyceae</taxon>
        <taxon>Dictyochales</taxon>
        <taxon>Dictyochaceae</taxon>
        <taxon>Octactis</taxon>
    </lineage>
</organism>
<proteinExistence type="predicted"/>
<feature type="region of interest" description="Disordered" evidence="1">
    <location>
        <begin position="194"/>
        <end position="213"/>
    </location>
</feature>
<reference evidence="3" key="1">
    <citation type="submission" date="2021-01" db="EMBL/GenBank/DDBJ databases">
        <authorList>
            <person name="Corre E."/>
            <person name="Pelletier E."/>
            <person name="Niang G."/>
            <person name="Scheremetjew M."/>
            <person name="Finn R."/>
            <person name="Kale V."/>
            <person name="Holt S."/>
            <person name="Cochrane G."/>
            <person name="Meng A."/>
            <person name="Brown T."/>
            <person name="Cohen L."/>
        </authorList>
    </citation>
    <scope>NUCLEOTIDE SEQUENCE</scope>
    <source>
        <strain evidence="3">CCMP1381</strain>
    </source>
</reference>
<gene>
    <name evidence="3" type="ORF">DSPE1174_LOCUS3484</name>
</gene>
<evidence type="ECO:0008006" key="4">
    <source>
        <dbReference type="Google" id="ProtNLM"/>
    </source>
</evidence>
<accession>A0A7S2AUQ4</accession>
<keyword evidence="2" id="KW-0732">Signal</keyword>
<feature type="chain" id="PRO_5031494374" description="Spondin-like TSP1 domain-containing protein" evidence="2">
    <location>
        <begin position="26"/>
        <end position="446"/>
    </location>
</feature>
<dbReference type="EMBL" id="HBGS01006614">
    <property type="protein sequence ID" value="CAD9378220.1"/>
    <property type="molecule type" value="Transcribed_RNA"/>
</dbReference>
<sequence length="446" mass="48507">MFKLEAKRGLMGPAFLLFFTAVVHAAEGVKVHSGEIEQFAEAQKRVDESAPVVRANLAQGTPTGVIKRQGVQTRLLTNNDILCPGYNESDYCDCDYDCNANPAWCRSETSLPQIQNNPLLLNCFTFQIISVSKSNLILLAFFFRSCSEAEAEDCCNMTYMGSSYSYSYSYSYYSYSYYSFIYTAPTTSPIPAPTASPVPAPTTSPTSSPSMQTTYNCRDDSTWYKGNNPLKDCDWVSKNTNVRCGYKGNDGTYADESCQRSCGGCVPTPMPTAAWCEDSTTWYRTKASRNCDWVSKNTDNRCAKTGVDGTTGEESCLRACDNCPTACDDSTTWYLSAYETFKNCDWVSEKSDARCVKTGSDGTTAGESCSAACGGCVPTPVPSTAPTSSPTPCKDSTTWYRGKTWKICSWVGKDTDSRCGLMGGDSTAGAYSSTGYESCQVTCGSC</sequence>
<evidence type="ECO:0000256" key="2">
    <source>
        <dbReference type="SAM" id="SignalP"/>
    </source>
</evidence>
<dbReference type="AlphaFoldDB" id="A0A7S2AUQ4"/>
<protein>
    <recommendedName>
        <fullName evidence="4">Spondin-like TSP1 domain-containing protein</fullName>
    </recommendedName>
</protein>
<evidence type="ECO:0000313" key="3">
    <source>
        <dbReference type="EMBL" id="CAD9378220.1"/>
    </source>
</evidence>
<evidence type="ECO:0000256" key="1">
    <source>
        <dbReference type="SAM" id="MobiDB-lite"/>
    </source>
</evidence>
<name>A0A7S2AUQ4_9STRA</name>
<feature type="signal peptide" evidence="2">
    <location>
        <begin position="1"/>
        <end position="25"/>
    </location>
</feature>
<feature type="compositionally biased region" description="Low complexity" evidence="1">
    <location>
        <begin position="203"/>
        <end position="213"/>
    </location>
</feature>